<dbReference type="FunFam" id="1.10.10.60:FF:000151">
    <property type="entry name" value="histone H2A deubiquitinase MYSM1 isoform X2"/>
    <property type="match status" value="1"/>
</dbReference>
<reference evidence="15" key="1">
    <citation type="journal article" date="2010" name="Genome Biol.">
        <title>Genome sequence of the necrotrophic plant pathogen Pythium ultimum reveals original pathogenicity mechanisms and effector repertoire.</title>
        <authorList>
            <person name="Levesque C.A."/>
            <person name="Brouwer H."/>
            <person name="Cano L."/>
            <person name="Hamilton J.P."/>
            <person name="Holt C."/>
            <person name="Huitema E."/>
            <person name="Raffaele S."/>
            <person name="Robideau G.P."/>
            <person name="Thines M."/>
            <person name="Win J."/>
            <person name="Zerillo M.M."/>
            <person name="Beakes G.W."/>
            <person name="Boore J.L."/>
            <person name="Busam D."/>
            <person name="Dumas B."/>
            <person name="Ferriera S."/>
            <person name="Fuerstenberg S.I."/>
            <person name="Gachon C.M."/>
            <person name="Gaulin E."/>
            <person name="Govers F."/>
            <person name="Grenville-Briggs L."/>
            <person name="Horner N."/>
            <person name="Hostetler J."/>
            <person name="Jiang R.H."/>
            <person name="Johnson J."/>
            <person name="Krajaejun T."/>
            <person name="Lin H."/>
            <person name="Meijer H.J."/>
            <person name="Moore B."/>
            <person name="Morris P."/>
            <person name="Phuntmart V."/>
            <person name="Puiu D."/>
            <person name="Shetty J."/>
            <person name="Stajich J.E."/>
            <person name="Tripathy S."/>
            <person name="Wawra S."/>
            <person name="van West P."/>
            <person name="Whitty B.R."/>
            <person name="Coutinho P.M."/>
            <person name="Henrissat B."/>
            <person name="Martin F."/>
            <person name="Thomas P.D."/>
            <person name="Tyler B.M."/>
            <person name="De Vries R.P."/>
            <person name="Kamoun S."/>
            <person name="Yandell M."/>
            <person name="Tisserat N."/>
            <person name="Buell C.R."/>
        </authorList>
    </citation>
    <scope>NUCLEOTIDE SEQUENCE</scope>
    <source>
        <strain evidence="15">DAOM:BR144</strain>
    </source>
</reference>
<protein>
    <submittedName>
        <fullName evidence="14">Uncharacterized protein</fullName>
    </submittedName>
</protein>
<dbReference type="InParanoid" id="K3W5W7"/>
<evidence type="ECO:0000256" key="4">
    <source>
        <dbReference type="ARBA" id="ARBA00022833"/>
    </source>
</evidence>
<dbReference type="EMBL" id="GL376636">
    <property type="status" value="NOT_ANNOTATED_CDS"/>
    <property type="molecule type" value="Genomic_DNA"/>
</dbReference>
<keyword evidence="2" id="KW-0479">Metal-binding</keyword>
<reference evidence="14" key="3">
    <citation type="submission" date="2015-02" db="UniProtKB">
        <authorList>
            <consortium name="EnsemblProtists"/>
        </authorList>
    </citation>
    <scope>IDENTIFICATION</scope>
    <source>
        <strain evidence="14">DAOM BR144</strain>
    </source>
</reference>
<dbReference type="GO" id="GO:0046872">
    <property type="term" value="F:metal ion binding"/>
    <property type="evidence" value="ECO:0007669"/>
    <property type="project" value="UniProtKB-KW"/>
</dbReference>
<evidence type="ECO:0000256" key="10">
    <source>
        <dbReference type="SAM" id="MobiDB-lite"/>
    </source>
</evidence>
<feature type="region of interest" description="Disordered" evidence="10">
    <location>
        <begin position="136"/>
        <end position="169"/>
    </location>
</feature>
<dbReference type="PROSITE" id="PS51293">
    <property type="entry name" value="SANT"/>
    <property type="match status" value="1"/>
</dbReference>
<evidence type="ECO:0000256" key="6">
    <source>
        <dbReference type="ARBA" id="ARBA00023049"/>
    </source>
</evidence>
<dbReference type="InterPro" id="IPR001005">
    <property type="entry name" value="SANT/Myb"/>
</dbReference>
<dbReference type="InterPro" id="IPR006447">
    <property type="entry name" value="Myb_dom_plants"/>
</dbReference>
<evidence type="ECO:0000259" key="13">
    <source>
        <dbReference type="PROSITE" id="PS51294"/>
    </source>
</evidence>
<accession>K3W5W7</accession>
<dbReference type="GO" id="GO:0008237">
    <property type="term" value="F:metallopeptidase activity"/>
    <property type="evidence" value="ECO:0007669"/>
    <property type="project" value="UniProtKB-KW"/>
</dbReference>
<dbReference type="InterPro" id="IPR009057">
    <property type="entry name" value="Homeodomain-like_sf"/>
</dbReference>
<dbReference type="VEuPathDB" id="FungiDB:PYU1_G000358"/>
<evidence type="ECO:0000256" key="3">
    <source>
        <dbReference type="ARBA" id="ARBA00022801"/>
    </source>
</evidence>
<feature type="compositionally biased region" description="Polar residues" evidence="10">
    <location>
        <begin position="156"/>
        <end position="166"/>
    </location>
</feature>
<feature type="domain" description="Myb-like" evidence="11">
    <location>
        <begin position="81"/>
        <end position="125"/>
    </location>
</feature>
<dbReference type="PROSITE" id="PS51294">
    <property type="entry name" value="HTH_MYB"/>
    <property type="match status" value="1"/>
</dbReference>
<dbReference type="GO" id="GO:0006508">
    <property type="term" value="P:proteolysis"/>
    <property type="evidence" value="ECO:0007669"/>
    <property type="project" value="UniProtKB-KW"/>
</dbReference>
<dbReference type="EnsemblProtists" id="PYU1_T000358">
    <property type="protein sequence ID" value="PYU1_T000358"/>
    <property type="gene ID" value="PYU1_G000358"/>
</dbReference>
<dbReference type="Pfam" id="PF00249">
    <property type="entry name" value="Myb_DNA-binding"/>
    <property type="match status" value="1"/>
</dbReference>
<evidence type="ECO:0000256" key="9">
    <source>
        <dbReference type="ARBA" id="ARBA00023242"/>
    </source>
</evidence>
<dbReference type="HOGENOM" id="CLU_1431561_0_0_1"/>
<dbReference type="PANTHER" id="PTHR44042">
    <property type="entry name" value="DUPLICATED HOMEODOMAIN-LIKE SUPERFAMILY PROTEIN-RELATED"/>
    <property type="match status" value="1"/>
</dbReference>
<feature type="region of interest" description="Disordered" evidence="10">
    <location>
        <begin position="1"/>
        <end position="80"/>
    </location>
</feature>
<keyword evidence="5" id="KW-0805">Transcription regulation</keyword>
<keyword evidence="8" id="KW-0804">Transcription</keyword>
<dbReference type="AlphaFoldDB" id="K3W5W7"/>
<dbReference type="GO" id="GO:0003677">
    <property type="term" value="F:DNA binding"/>
    <property type="evidence" value="ECO:0007669"/>
    <property type="project" value="UniProtKB-KW"/>
</dbReference>
<dbReference type="NCBIfam" id="TIGR01557">
    <property type="entry name" value="myb_SHAQKYF"/>
    <property type="match status" value="1"/>
</dbReference>
<dbReference type="eggNOG" id="KOG0724">
    <property type="taxonomic scope" value="Eukaryota"/>
</dbReference>
<dbReference type="CDD" id="cd00167">
    <property type="entry name" value="SANT"/>
    <property type="match status" value="1"/>
</dbReference>
<organism evidence="14 15">
    <name type="scientific">Globisporangium ultimum (strain ATCC 200006 / CBS 805.95 / DAOM BR144)</name>
    <name type="common">Pythium ultimum</name>
    <dbReference type="NCBI Taxonomy" id="431595"/>
    <lineage>
        <taxon>Eukaryota</taxon>
        <taxon>Sar</taxon>
        <taxon>Stramenopiles</taxon>
        <taxon>Oomycota</taxon>
        <taxon>Peronosporomycetes</taxon>
        <taxon>Pythiales</taxon>
        <taxon>Pythiaceae</taxon>
        <taxon>Globisporangium</taxon>
    </lineage>
</organism>
<feature type="compositionally biased region" description="Basic and acidic residues" evidence="10">
    <location>
        <begin position="51"/>
        <end position="61"/>
    </location>
</feature>
<evidence type="ECO:0000256" key="5">
    <source>
        <dbReference type="ARBA" id="ARBA00023015"/>
    </source>
</evidence>
<reference evidence="15" key="2">
    <citation type="submission" date="2010-04" db="EMBL/GenBank/DDBJ databases">
        <authorList>
            <person name="Buell R."/>
            <person name="Hamilton J."/>
            <person name="Hostetler J."/>
        </authorList>
    </citation>
    <scope>NUCLEOTIDE SEQUENCE [LARGE SCALE GENOMIC DNA]</scope>
    <source>
        <strain evidence="15">DAOM:BR144</strain>
    </source>
</reference>
<feature type="compositionally biased region" description="Low complexity" evidence="10">
    <location>
        <begin position="136"/>
        <end position="155"/>
    </location>
</feature>
<keyword evidence="15" id="KW-1185">Reference proteome</keyword>
<keyword evidence="6" id="KW-0482">Metalloprotease</keyword>
<dbReference type="InterPro" id="IPR017930">
    <property type="entry name" value="Myb_dom"/>
</dbReference>
<evidence type="ECO:0000256" key="8">
    <source>
        <dbReference type="ARBA" id="ARBA00023163"/>
    </source>
</evidence>
<name>K3W5W7_GLOUD</name>
<evidence type="ECO:0000256" key="2">
    <source>
        <dbReference type="ARBA" id="ARBA00022723"/>
    </source>
</evidence>
<feature type="domain" description="SANT" evidence="12">
    <location>
        <begin position="78"/>
        <end position="132"/>
    </location>
</feature>
<evidence type="ECO:0000259" key="12">
    <source>
        <dbReference type="PROSITE" id="PS51293"/>
    </source>
</evidence>
<dbReference type="SMART" id="SM00717">
    <property type="entry name" value="SANT"/>
    <property type="match status" value="1"/>
</dbReference>
<dbReference type="Proteomes" id="UP000019132">
    <property type="component" value="Unassembled WGS sequence"/>
</dbReference>
<keyword evidence="9" id="KW-0539">Nucleus</keyword>
<evidence type="ECO:0000313" key="15">
    <source>
        <dbReference type="Proteomes" id="UP000019132"/>
    </source>
</evidence>
<sequence>MPSPSFPAHNEQQDRTKSIRSKSMNGHNFFHHHPLKRTCDSAFPSQSSQVESREKSAKDKTQSVTGNTLPASSAAASTHIGRWTKKEHELFIEGLKLYGKSWKKISSLVITRTLVQIRTHAQKYLQKQSKNAQKAAAAAAASGSSSSASTNSSKARQQQRCGAQKQNGKHLDAWKGQRGLVPISFPDILL</sequence>
<dbReference type="PROSITE" id="PS50090">
    <property type="entry name" value="MYB_LIKE"/>
    <property type="match status" value="1"/>
</dbReference>
<dbReference type="PANTHER" id="PTHR44042:SF67">
    <property type="entry name" value="MYB-LIKE PROTEIN I"/>
    <property type="match status" value="1"/>
</dbReference>
<dbReference type="Gene3D" id="1.10.10.60">
    <property type="entry name" value="Homeodomain-like"/>
    <property type="match status" value="1"/>
</dbReference>
<evidence type="ECO:0000259" key="11">
    <source>
        <dbReference type="PROSITE" id="PS50090"/>
    </source>
</evidence>
<feature type="domain" description="HTH myb-type" evidence="13">
    <location>
        <begin position="81"/>
        <end position="129"/>
    </location>
</feature>
<feature type="compositionally biased region" description="Polar residues" evidence="10">
    <location>
        <begin position="62"/>
        <end position="76"/>
    </location>
</feature>
<keyword evidence="3" id="KW-0378">Hydrolase</keyword>
<evidence type="ECO:0000256" key="7">
    <source>
        <dbReference type="ARBA" id="ARBA00023125"/>
    </source>
</evidence>
<keyword evidence="4" id="KW-0862">Zinc</keyword>
<dbReference type="SUPFAM" id="SSF46689">
    <property type="entry name" value="Homeodomain-like"/>
    <property type="match status" value="1"/>
</dbReference>
<evidence type="ECO:0000313" key="14">
    <source>
        <dbReference type="EnsemblProtists" id="PYU1_T000358"/>
    </source>
</evidence>
<dbReference type="InterPro" id="IPR017884">
    <property type="entry name" value="SANT_dom"/>
</dbReference>
<keyword evidence="1" id="KW-0645">Protease</keyword>
<dbReference type="STRING" id="431595.K3W5W7"/>
<proteinExistence type="predicted"/>
<keyword evidence="7" id="KW-0238">DNA-binding</keyword>
<evidence type="ECO:0000256" key="1">
    <source>
        <dbReference type="ARBA" id="ARBA00022670"/>
    </source>
</evidence>